<evidence type="ECO:0000313" key="5">
    <source>
        <dbReference type="EMBL" id="EPY25532.1"/>
    </source>
</evidence>
<reference evidence="5 6" key="1">
    <citation type="journal article" date="2013" name="PLoS ONE">
        <title>Predicting the Proteins of Angomonas deanei, Strigomonas culicis and Their Respective Endosymbionts Reveals New Aspects of the Trypanosomatidae Family.</title>
        <authorList>
            <person name="Motta M.C."/>
            <person name="Martins A.C."/>
            <person name="de Souza S.S."/>
            <person name="Catta-Preta C.M."/>
            <person name="Silva R."/>
            <person name="Klein C.C."/>
            <person name="de Almeida L.G."/>
            <person name="de Lima Cunha O."/>
            <person name="Ciapina L.P."/>
            <person name="Brocchi M."/>
            <person name="Colabardini A.C."/>
            <person name="de Araujo Lima B."/>
            <person name="Machado C.R."/>
            <person name="de Almeida Soares C.M."/>
            <person name="Probst C.M."/>
            <person name="de Menezes C.B."/>
            <person name="Thompson C.E."/>
            <person name="Bartholomeu D.C."/>
            <person name="Gradia D.F."/>
            <person name="Pavoni D.P."/>
            <person name="Grisard E.C."/>
            <person name="Fantinatti-Garboggini F."/>
            <person name="Marchini F.K."/>
            <person name="Rodrigues-Luiz G.F."/>
            <person name="Wagner G."/>
            <person name="Goldman G.H."/>
            <person name="Fietto J.L."/>
            <person name="Elias M.C."/>
            <person name="Goldman M.H."/>
            <person name="Sagot M.F."/>
            <person name="Pereira M."/>
            <person name="Stoco P.H."/>
            <person name="de Mendonca-Neto R.P."/>
            <person name="Teixeira S.M."/>
            <person name="Maciel T.E."/>
            <person name="de Oliveira Mendes T.A."/>
            <person name="Urmenyi T.P."/>
            <person name="de Souza W."/>
            <person name="Schenkman S."/>
            <person name="de Vasconcelos A.T."/>
        </authorList>
    </citation>
    <scope>NUCLEOTIDE SEQUENCE [LARGE SCALE GENOMIC DNA]</scope>
</reference>
<dbReference type="CDD" id="cd14280">
    <property type="entry name" value="UBA1_Rad23_like"/>
    <property type="match status" value="1"/>
</dbReference>
<dbReference type="OrthoDB" id="419317at2759"/>
<comment type="subcellular location">
    <subcellularLocation>
        <location evidence="1">Nucleus</location>
    </subcellularLocation>
    <subcellularLocation>
        <location evidence="1">Cytoplasm</location>
    </subcellularLocation>
</comment>
<dbReference type="InterPro" id="IPR009060">
    <property type="entry name" value="UBA-like_sf"/>
</dbReference>
<evidence type="ECO:0000259" key="3">
    <source>
        <dbReference type="PROSITE" id="PS50030"/>
    </source>
</evidence>
<proteinExistence type="inferred from homology"/>
<accession>S9U423</accession>
<dbReference type="InterPro" id="IPR015360">
    <property type="entry name" value="XPC-bd"/>
</dbReference>
<keyword evidence="6" id="KW-1185">Reference proteome</keyword>
<feature type="domain" description="UBA" evidence="3">
    <location>
        <begin position="371"/>
        <end position="414"/>
    </location>
</feature>
<dbReference type="Gene3D" id="1.10.10.540">
    <property type="entry name" value="XPC-binding domain"/>
    <property type="match status" value="1"/>
</dbReference>
<dbReference type="InterPro" id="IPR015940">
    <property type="entry name" value="UBA"/>
</dbReference>
<dbReference type="Proteomes" id="UP000015354">
    <property type="component" value="Unassembled WGS sequence"/>
</dbReference>
<dbReference type="GO" id="GO:0043161">
    <property type="term" value="P:proteasome-mediated ubiquitin-dependent protein catabolic process"/>
    <property type="evidence" value="ECO:0007669"/>
    <property type="project" value="UniProtKB-UniRule"/>
</dbReference>
<dbReference type="SMART" id="SM00165">
    <property type="entry name" value="UBA"/>
    <property type="match status" value="2"/>
</dbReference>
<dbReference type="GO" id="GO:0005654">
    <property type="term" value="C:nucleoplasm"/>
    <property type="evidence" value="ECO:0007669"/>
    <property type="project" value="TreeGrafter"/>
</dbReference>
<dbReference type="PRINTS" id="PR01839">
    <property type="entry name" value="RAD23PROTEIN"/>
</dbReference>
<dbReference type="Pfam" id="PF00240">
    <property type="entry name" value="ubiquitin"/>
    <property type="match status" value="1"/>
</dbReference>
<dbReference type="AlphaFoldDB" id="S9U423"/>
<dbReference type="GO" id="GO:0006289">
    <property type="term" value="P:nucleotide-excision repair"/>
    <property type="evidence" value="ECO:0007669"/>
    <property type="project" value="UniProtKB-UniRule"/>
</dbReference>
<feature type="compositionally biased region" description="Basic and acidic residues" evidence="2">
    <location>
        <begin position="106"/>
        <end position="117"/>
    </location>
</feature>
<dbReference type="Pfam" id="PF09280">
    <property type="entry name" value="XPC-binding"/>
    <property type="match status" value="1"/>
</dbReference>
<feature type="domain" description="UBA" evidence="3">
    <location>
        <begin position="188"/>
        <end position="229"/>
    </location>
</feature>
<keyword evidence="1" id="KW-0227">DNA damage</keyword>
<gene>
    <name evidence="5" type="ORF">STCU_06711</name>
</gene>
<keyword evidence="1" id="KW-0539">Nucleus</keyword>
<comment type="function">
    <text evidence="1">Multiubiquitin chain receptor involved in modulation of proteasomal degradation. Involved in nucleotide excision repair.</text>
</comment>
<dbReference type="GO" id="GO:0043130">
    <property type="term" value="F:ubiquitin binding"/>
    <property type="evidence" value="ECO:0007669"/>
    <property type="project" value="UniProtKB-UniRule"/>
</dbReference>
<sequence length="446" mass="46069">MKLFLKTVTGNQQETDVEGTTSIAEIKQRLENDYDLATLRLCFKGAVLEDAKTVADLNLSEGDTLVIAGKKRKIPKPVAVAAAASAPAVTPEAKEAEAPAAPAESAAKKPADPKGDAKTPAPVGETAAGQADETNKPEAGVAPVEAPATTTPAVPEAAPAAPAAPVSAAAPAAAPAPAAATHRDPTSGVDATLIDNLVAMGFEDRSQVALALRAAYMNPDRAVEYLCTGIPPSVLSDFAQPSVPAAAAHAPAPTRASHPTAPVTAAVQPVAASTDLRSLLWNNVLHFDQIKSVYQENSSTLPVIMTQIAEHYPQIYQLIEQRPEEFLTIMAERGQPASVTGPQGDDGATVPAAATGVPVELPASVVADLTAEDTAAVNQLVELGGGMWDVDAAMLVYMAVERNQEVAASLLFEHGGIPPELLDQIAMQLQGGQEGDDDNFDDDEDA</sequence>
<dbReference type="GO" id="GO:0070628">
    <property type="term" value="F:proteasome binding"/>
    <property type="evidence" value="ECO:0007669"/>
    <property type="project" value="TreeGrafter"/>
</dbReference>
<dbReference type="InterPro" id="IPR000626">
    <property type="entry name" value="Ubiquitin-like_dom"/>
</dbReference>
<dbReference type="PROSITE" id="PS50030">
    <property type="entry name" value="UBA"/>
    <property type="match status" value="2"/>
</dbReference>
<feature type="compositionally biased region" description="Low complexity" evidence="2">
    <location>
        <begin position="137"/>
        <end position="162"/>
    </location>
</feature>
<evidence type="ECO:0000256" key="2">
    <source>
        <dbReference type="SAM" id="MobiDB-lite"/>
    </source>
</evidence>
<dbReference type="GO" id="GO:0005829">
    <property type="term" value="C:cytosol"/>
    <property type="evidence" value="ECO:0007669"/>
    <property type="project" value="TreeGrafter"/>
</dbReference>
<dbReference type="SUPFAM" id="SSF101238">
    <property type="entry name" value="XPC-binding domain"/>
    <property type="match status" value="1"/>
</dbReference>
<dbReference type="SUPFAM" id="SSF46934">
    <property type="entry name" value="UBA-like"/>
    <property type="match status" value="1"/>
</dbReference>
<dbReference type="CDD" id="cd01805">
    <property type="entry name" value="Ubl_Rad23"/>
    <property type="match status" value="1"/>
</dbReference>
<organism evidence="5 6">
    <name type="scientific">Strigomonas culicis</name>
    <dbReference type="NCBI Taxonomy" id="28005"/>
    <lineage>
        <taxon>Eukaryota</taxon>
        <taxon>Discoba</taxon>
        <taxon>Euglenozoa</taxon>
        <taxon>Kinetoplastea</taxon>
        <taxon>Metakinetoplastina</taxon>
        <taxon>Trypanosomatida</taxon>
        <taxon>Trypanosomatidae</taxon>
        <taxon>Strigomonadinae</taxon>
        <taxon>Strigomonas</taxon>
    </lineage>
</organism>
<evidence type="ECO:0000259" key="4">
    <source>
        <dbReference type="PROSITE" id="PS50053"/>
    </source>
</evidence>
<dbReference type="EMBL" id="ATMH01006711">
    <property type="protein sequence ID" value="EPY25532.1"/>
    <property type="molecule type" value="Genomic_DNA"/>
</dbReference>
<dbReference type="PROSITE" id="PS50053">
    <property type="entry name" value="UBIQUITIN_2"/>
    <property type="match status" value="1"/>
</dbReference>
<evidence type="ECO:0000313" key="6">
    <source>
        <dbReference type="Proteomes" id="UP000015354"/>
    </source>
</evidence>
<comment type="similarity">
    <text evidence="1">Belongs to the RAD23 family.</text>
</comment>
<keyword evidence="1" id="KW-0234">DNA repair</keyword>
<dbReference type="InterPro" id="IPR036353">
    <property type="entry name" value="XPC-bd_sf"/>
</dbReference>
<keyword evidence="1" id="KW-0963">Cytoplasm</keyword>
<feature type="domain" description="Ubiquitin-like" evidence="4">
    <location>
        <begin position="1"/>
        <end position="72"/>
    </location>
</feature>
<dbReference type="GO" id="GO:0003684">
    <property type="term" value="F:damaged DNA binding"/>
    <property type="evidence" value="ECO:0007669"/>
    <property type="project" value="UniProtKB-UniRule"/>
</dbReference>
<dbReference type="Gene3D" id="1.10.8.10">
    <property type="entry name" value="DNA helicase RuvA subunit, C-terminal domain"/>
    <property type="match status" value="2"/>
</dbReference>
<dbReference type="SMART" id="SM00213">
    <property type="entry name" value="UBQ"/>
    <property type="match status" value="1"/>
</dbReference>
<dbReference type="FunFam" id="1.10.8.10:FF:000003">
    <property type="entry name" value="UV excision repair protein RAD23 homolog"/>
    <property type="match status" value="1"/>
</dbReference>
<evidence type="ECO:0000256" key="1">
    <source>
        <dbReference type="RuleBase" id="RU367049"/>
    </source>
</evidence>
<feature type="region of interest" description="Disordered" evidence="2">
    <location>
        <begin position="86"/>
        <end position="162"/>
    </location>
</feature>
<dbReference type="GO" id="GO:0031593">
    <property type="term" value="F:polyubiquitin modification-dependent protein binding"/>
    <property type="evidence" value="ECO:0007669"/>
    <property type="project" value="UniProtKB-UniRule"/>
</dbReference>
<dbReference type="InterPro" id="IPR029071">
    <property type="entry name" value="Ubiquitin-like_domsf"/>
</dbReference>
<protein>
    <recommendedName>
        <fullName evidence="1">UV excision repair protein RAD23</fullName>
    </recommendedName>
</protein>
<dbReference type="Gene3D" id="3.10.20.90">
    <property type="entry name" value="Phosphatidylinositol 3-kinase Catalytic Subunit, Chain A, domain 1"/>
    <property type="match status" value="1"/>
</dbReference>
<dbReference type="InterPro" id="IPR004806">
    <property type="entry name" value="Rad23"/>
</dbReference>
<dbReference type="PANTHER" id="PTHR10621:SF0">
    <property type="entry name" value="UV EXCISION REPAIR PROTEIN RAD23"/>
    <property type="match status" value="1"/>
</dbReference>
<dbReference type="Pfam" id="PF00627">
    <property type="entry name" value="UBA"/>
    <property type="match status" value="1"/>
</dbReference>
<dbReference type="PANTHER" id="PTHR10621">
    <property type="entry name" value="UV EXCISION REPAIR PROTEIN RAD23"/>
    <property type="match status" value="1"/>
</dbReference>
<name>S9U423_9TRYP</name>
<comment type="caution">
    <text evidence="5">The sequence shown here is derived from an EMBL/GenBank/DDBJ whole genome shotgun (WGS) entry which is preliminary data.</text>
</comment>
<dbReference type="SUPFAM" id="SSF54236">
    <property type="entry name" value="Ubiquitin-like"/>
    <property type="match status" value="1"/>
</dbReference>